<proteinExistence type="predicted"/>
<organism evidence="1 2">
    <name type="scientific">Hyaloperonospora arabidopsidis (strain Emoy2)</name>
    <name type="common">Downy mildew agent</name>
    <name type="synonym">Peronospora arabidopsidis</name>
    <dbReference type="NCBI Taxonomy" id="559515"/>
    <lineage>
        <taxon>Eukaryota</taxon>
        <taxon>Sar</taxon>
        <taxon>Stramenopiles</taxon>
        <taxon>Oomycota</taxon>
        <taxon>Peronosporomycetes</taxon>
        <taxon>Peronosporales</taxon>
        <taxon>Peronosporaceae</taxon>
        <taxon>Hyaloperonospora</taxon>
    </lineage>
</organism>
<dbReference type="EMBL" id="JH598330">
    <property type="status" value="NOT_ANNOTATED_CDS"/>
    <property type="molecule type" value="Genomic_DNA"/>
</dbReference>
<reference evidence="2" key="1">
    <citation type="journal article" date="2010" name="Science">
        <title>Signatures of adaptation to obligate biotrophy in the Hyaloperonospora arabidopsidis genome.</title>
        <authorList>
            <person name="Baxter L."/>
            <person name="Tripathy S."/>
            <person name="Ishaque N."/>
            <person name="Boot N."/>
            <person name="Cabral A."/>
            <person name="Kemen E."/>
            <person name="Thines M."/>
            <person name="Ah-Fong A."/>
            <person name="Anderson R."/>
            <person name="Badejoko W."/>
            <person name="Bittner-Eddy P."/>
            <person name="Boore J.L."/>
            <person name="Chibucos M.C."/>
            <person name="Coates M."/>
            <person name="Dehal P."/>
            <person name="Delehaunty K."/>
            <person name="Dong S."/>
            <person name="Downton P."/>
            <person name="Dumas B."/>
            <person name="Fabro G."/>
            <person name="Fronick C."/>
            <person name="Fuerstenberg S.I."/>
            <person name="Fulton L."/>
            <person name="Gaulin E."/>
            <person name="Govers F."/>
            <person name="Hughes L."/>
            <person name="Humphray S."/>
            <person name="Jiang R.H."/>
            <person name="Judelson H."/>
            <person name="Kamoun S."/>
            <person name="Kyung K."/>
            <person name="Meijer H."/>
            <person name="Minx P."/>
            <person name="Morris P."/>
            <person name="Nelson J."/>
            <person name="Phuntumart V."/>
            <person name="Qutob D."/>
            <person name="Rehmany A."/>
            <person name="Rougon-Cardoso A."/>
            <person name="Ryden P."/>
            <person name="Torto-Alalibo T."/>
            <person name="Studholme D."/>
            <person name="Wang Y."/>
            <person name="Win J."/>
            <person name="Wood J."/>
            <person name="Clifton S.W."/>
            <person name="Rogers J."/>
            <person name="Van den Ackerveken G."/>
            <person name="Jones J.D."/>
            <person name="McDowell J.M."/>
            <person name="Beynon J."/>
            <person name="Tyler B.M."/>
        </authorList>
    </citation>
    <scope>NUCLEOTIDE SEQUENCE [LARGE SCALE GENOMIC DNA]</scope>
    <source>
        <strain evidence="2">Emoy2</strain>
    </source>
</reference>
<name>M4BJU3_HYAAE</name>
<protein>
    <submittedName>
        <fullName evidence="1">Uncharacterized protein</fullName>
    </submittedName>
</protein>
<dbReference type="VEuPathDB" id="FungiDB:HpaG806674"/>
<reference evidence="1" key="2">
    <citation type="submission" date="2015-06" db="UniProtKB">
        <authorList>
            <consortium name="EnsemblProtists"/>
        </authorList>
    </citation>
    <scope>IDENTIFICATION</scope>
    <source>
        <strain evidence="1">Emoy2</strain>
    </source>
</reference>
<evidence type="ECO:0000313" key="1">
    <source>
        <dbReference type="EnsemblProtists" id="HpaP806674"/>
    </source>
</evidence>
<evidence type="ECO:0000313" key="2">
    <source>
        <dbReference type="Proteomes" id="UP000011713"/>
    </source>
</evidence>
<keyword evidence="2" id="KW-1185">Reference proteome</keyword>
<dbReference type="EnsemblProtists" id="HpaT806674">
    <property type="protein sequence ID" value="HpaP806674"/>
    <property type="gene ID" value="HpaG806674"/>
</dbReference>
<dbReference type="HOGENOM" id="CLU_2163275_0_0_1"/>
<accession>M4BJU3</accession>
<dbReference type="InParanoid" id="M4BJU3"/>
<dbReference type="Proteomes" id="UP000011713">
    <property type="component" value="Unassembled WGS sequence"/>
</dbReference>
<sequence>MKRFKRLYRRWMTSRDNWSNESRARAKMGRTRSSARTRRLVAGGRRVICLPASCSVCKMAATELNPMGETRRSVMSNRQGGTVRCLYDSWSWLYGCTRLISRLPSGRTNTR</sequence>
<dbReference type="AlphaFoldDB" id="M4BJU3"/>